<dbReference type="Proteomes" id="UP001354931">
    <property type="component" value="Unassembled WGS sequence"/>
</dbReference>
<sequence length="387" mass="41463">MSPTDTARAPAPTSHGADPRTAARALATEWREAGRCTPRSDAWLRSFDRDFSRELAARGMTAMTWPVEYGGHALRNVDRLAVTEELLRAGAPVAAHWIGDRQIGPAILRHGSPALKEEILPRIAATDAVFCLGMSEPEAGSDLASVRTAARRVTGGWRLSGHKIWTSHAHHATHAYVLARTTPREDVERKHQGLSEFVVDMDADGVSTGAIPDLAGEHHFNEVRFEDVFVPEGRLIGTEGEGWRQVVGQLSFERGGAERVLSSYPVLVNLLAEAARDGRSGAAVPDTIAASVGSLTARLTVLRRLCWDVASAMDRGETPVRAAAALKYLGNAFENDVVEAFREASGGLPPTADSDFGQALLAAPAFGLRGGASDVLLSLIAREETRA</sequence>
<name>A0ABU6F3C0_9ACTN</name>
<feature type="domain" description="Acyl-CoA dehydrogenase/oxidase N-terminal" evidence="10">
    <location>
        <begin position="35"/>
        <end position="125"/>
    </location>
</feature>
<evidence type="ECO:0000256" key="6">
    <source>
        <dbReference type="RuleBase" id="RU362125"/>
    </source>
</evidence>
<dbReference type="InterPro" id="IPR013786">
    <property type="entry name" value="AcylCoA_DH/ox_N"/>
</dbReference>
<keyword evidence="5 6" id="KW-0560">Oxidoreductase</keyword>
<dbReference type="InterPro" id="IPR006089">
    <property type="entry name" value="Acyl-CoA_DH_CS"/>
</dbReference>
<evidence type="ECO:0000313" key="12">
    <source>
        <dbReference type="Proteomes" id="UP001354931"/>
    </source>
</evidence>
<accession>A0ABU6F3C0</accession>
<reference evidence="11 12" key="1">
    <citation type="submission" date="2022-10" db="EMBL/GenBank/DDBJ databases">
        <authorList>
            <person name="Xie J."/>
            <person name="Shen N."/>
        </authorList>
    </citation>
    <scope>NUCLEOTIDE SEQUENCE [LARGE SCALE GENOMIC DNA]</scope>
    <source>
        <strain evidence="11 12">YIM65594</strain>
    </source>
</reference>
<comment type="similarity">
    <text evidence="2 6">Belongs to the acyl-CoA dehydrogenase family.</text>
</comment>
<keyword evidence="3 6" id="KW-0285">Flavoprotein</keyword>
<evidence type="ECO:0000256" key="5">
    <source>
        <dbReference type="ARBA" id="ARBA00023002"/>
    </source>
</evidence>
<dbReference type="SUPFAM" id="SSF56645">
    <property type="entry name" value="Acyl-CoA dehydrogenase NM domain-like"/>
    <property type="match status" value="1"/>
</dbReference>
<feature type="region of interest" description="Disordered" evidence="7">
    <location>
        <begin position="1"/>
        <end position="21"/>
    </location>
</feature>
<dbReference type="InterPro" id="IPR046373">
    <property type="entry name" value="Acyl-CoA_Oxase/DH_mid-dom_sf"/>
</dbReference>
<evidence type="ECO:0000259" key="10">
    <source>
        <dbReference type="Pfam" id="PF02771"/>
    </source>
</evidence>
<dbReference type="Pfam" id="PF00441">
    <property type="entry name" value="Acyl-CoA_dh_1"/>
    <property type="match status" value="1"/>
</dbReference>
<dbReference type="InterPro" id="IPR052161">
    <property type="entry name" value="Mycobact_Acyl-CoA_DH"/>
</dbReference>
<keyword evidence="4 6" id="KW-0274">FAD</keyword>
<evidence type="ECO:0000259" key="9">
    <source>
        <dbReference type="Pfam" id="PF02770"/>
    </source>
</evidence>
<feature type="domain" description="Acyl-CoA oxidase/dehydrogenase middle" evidence="9">
    <location>
        <begin position="131"/>
        <end position="228"/>
    </location>
</feature>
<evidence type="ECO:0000259" key="8">
    <source>
        <dbReference type="Pfam" id="PF00441"/>
    </source>
</evidence>
<protein>
    <submittedName>
        <fullName evidence="11">Acyl-CoA dehydrogenase family protein</fullName>
    </submittedName>
</protein>
<dbReference type="InterPro" id="IPR009075">
    <property type="entry name" value="AcylCo_DH/oxidase_C"/>
</dbReference>
<dbReference type="RefSeq" id="WP_326016294.1">
    <property type="nucleotide sequence ID" value="NZ_JAOZYC010000094.1"/>
</dbReference>
<dbReference type="PANTHER" id="PTHR43292">
    <property type="entry name" value="ACYL-COA DEHYDROGENASE"/>
    <property type="match status" value="1"/>
</dbReference>
<gene>
    <name evidence="11" type="ORF">OKJ99_13420</name>
</gene>
<dbReference type="InterPro" id="IPR037069">
    <property type="entry name" value="AcylCoA_DH/ox_N_sf"/>
</dbReference>
<evidence type="ECO:0000256" key="7">
    <source>
        <dbReference type="SAM" id="MobiDB-lite"/>
    </source>
</evidence>
<organism evidence="11 12">
    <name type="scientific">Streptomyces endophyticus</name>
    <dbReference type="NCBI Taxonomy" id="714166"/>
    <lineage>
        <taxon>Bacteria</taxon>
        <taxon>Bacillati</taxon>
        <taxon>Actinomycetota</taxon>
        <taxon>Actinomycetes</taxon>
        <taxon>Kitasatosporales</taxon>
        <taxon>Streptomycetaceae</taxon>
        <taxon>Streptomyces</taxon>
    </lineage>
</organism>
<evidence type="ECO:0000256" key="1">
    <source>
        <dbReference type="ARBA" id="ARBA00001974"/>
    </source>
</evidence>
<proteinExistence type="inferred from homology"/>
<dbReference type="InterPro" id="IPR036250">
    <property type="entry name" value="AcylCo_DH-like_C"/>
</dbReference>
<evidence type="ECO:0000313" key="11">
    <source>
        <dbReference type="EMBL" id="MEB8338499.1"/>
    </source>
</evidence>
<dbReference type="EMBL" id="JAOZYC010000094">
    <property type="protein sequence ID" value="MEB8338499.1"/>
    <property type="molecule type" value="Genomic_DNA"/>
</dbReference>
<dbReference type="SUPFAM" id="SSF47203">
    <property type="entry name" value="Acyl-CoA dehydrogenase C-terminal domain-like"/>
    <property type="match status" value="1"/>
</dbReference>
<comment type="caution">
    <text evidence="11">The sequence shown here is derived from an EMBL/GenBank/DDBJ whole genome shotgun (WGS) entry which is preliminary data.</text>
</comment>
<dbReference type="PANTHER" id="PTHR43292:SF4">
    <property type="entry name" value="ACYL-COA DEHYDROGENASE FADE34"/>
    <property type="match status" value="1"/>
</dbReference>
<evidence type="ECO:0000256" key="3">
    <source>
        <dbReference type="ARBA" id="ARBA00022630"/>
    </source>
</evidence>
<dbReference type="Pfam" id="PF02771">
    <property type="entry name" value="Acyl-CoA_dh_N"/>
    <property type="match status" value="1"/>
</dbReference>
<dbReference type="Gene3D" id="1.10.540.10">
    <property type="entry name" value="Acyl-CoA dehydrogenase/oxidase, N-terminal domain"/>
    <property type="match status" value="1"/>
</dbReference>
<dbReference type="Gene3D" id="1.20.140.10">
    <property type="entry name" value="Butyryl-CoA Dehydrogenase, subunit A, domain 3"/>
    <property type="match status" value="1"/>
</dbReference>
<keyword evidence="12" id="KW-1185">Reference proteome</keyword>
<dbReference type="InterPro" id="IPR009100">
    <property type="entry name" value="AcylCoA_DH/oxidase_NM_dom_sf"/>
</dbReference>
<feature type="domain" description="Acyl-CoA dehydrogenase/oxidase C-terminal" evidence="8">
    <location>
        <begin position="240"/>
        <end position="383"/>
    </location>
</feature>
<comment type="cofactor">
    <cofactor evidence="1 6">
        <name>FAD</name>
        <dbReference type="ChEBI" id="CHEBI:57692"/>
    </cofactor>
</comment>
<dbReference type="Gene3D" id="2.40.110.10">
    <property type="entry name" value="Butyryl-CoA Dehydrogenase, subunit A, domain 2"/>
    <property type="match status" value="1"/>
</dbReference>
<evidence type="ECO:0000256" key="2">
    <source>
        <dbReference type="ARBA" id="ARBA00009347"/>
    </source>
</evidence>
<dbReference type="InterPro" id="IPR006091">
    <property type="entry name" value="Acyl-CoA_Oxase/DH_mid-dom"/>
</dbReference>
<dbReference type="PROSITE" id="PS00072">
    <property type="entry name" value="ACYL_COA_DH_1"/>
    <property type="match status" value="1"/>
</dbReference>
<evidence type="ECO:0000256" key="4">
    <source>
        <dbReference type="ARBA" id="ARBA00022827"/>
    </source>
</evidence>
<dbReference type="Pfam" id="PF02770">
    <property type="entry name" value="Acyl-CoA_dh_M"/>
    <property type="match status" value="1"/>
</dbReference>